<name>A0A0V0GLR2_SOLCH</name>
<dbReference type="EMBL" id="GEDG01035764">
    <property type="protein sequence ID" value="JAP09052.1"/>
    <property type="molecule type" value="Transcribed_RNA"/>
</dbReference>
<organism evidence="1">
    <name type="scientific">Solanum chacoense</name>
    <name type="common">Chaco potato</name>
    <dbReference type="NCBI Taxonomy" id="4108"/>
    <lineage>
        <taxon>Eukaryota</taxon>
        <taxon>Viridiplantae</taxon>
        <taxon>Streptophyta</taxon>
        <taxon>Embryophyta</taxon>
        <taxon>Tracheophyta</taxon>
        <taxon>Spermatophyta</taxon>
        <taxon>Magnoliopsida</taxon>
        <taxon>eudicotyledons</taxon>
        <taxon>Gunneridae</taxon>
        <taxon>Pentapetalae</taxon>
        <taxon>asterids</taxon>
        <taxon>lamiids</taxon>
        <taxon>Solanales</taxon>
        <taxon>Solanaceae</taxon>
        <taxon>Solanoideae</taxon>
        <taxon>Solaneae</taxon>
        <taxon>Solanum</taxon>
    </lineage>
</organism>
<proteinExistence type="predicted"/>
<sequence>MGVLGLFSGWKKWKEVYTWLCMYTQRSKNEIHYFSIYRTNKMLTSLSTCTKQYQNLFVLRQNSSIRQNLFNHSS</sequence>
<dbReference type="AlphaFoldDB" id="A0A0V0GLR2"/>
<protein>
    <submittedName>
        <fullName evidence="1">Putative ovule protein</fullName>
    </submittedName>
</protein>
<accession>A0A0V0GLR2</accession>
<evidence type="ECO:0000313" key="1">
    <source>
        <dbReference type="EMBL" id="JAP09052.1"/>
    </source>
</evidence>
<reference evidence="1" key="1">
    <citation type="submission" date="2015-12" db="EMBL/GenBank/DDBJ databases">
        <title>Gene expression during late stages of embryo sac development: a critical building block for successful pollen-pistil interactions.</title>
        <authorList>
            <person name="Liu Y."/>
            <person name="Joly V."/>
            <person name="Sabar M."/>
            <person name="Matton D.P."/>
        </authorList>
    </citation>
    <scope>NUCLEOTIDE SEQUENCE</scope>
</reference>